<gene>
    <name evidence="1" type="ORF">HYG79_14665</name>
</gene>
<dbReference type="KEGG" id="cagg:HYG79_14665"/>
<organism evidence="1 2">
    <name type="scientific">Costertonia aggregata</name>
    <dbReference type="NCBI Taxonomy" id="343403"/>
    <lineage>
        <taxon>Bacteria</taxon>
        <taxon>Pseudomonadati</taxon>
        <taxon>Bacteroidota</taxon>
        <taxon>Flavobacteriia</taxon>
        <taxon>Flavobacteriales</taxon>
        <taxon>Flavobacteriaceae</taxon>
        <taxon>Costertonia</taxon>
    </lineage>
</organism>
<evidence type="ECO:0000313" key="1">
    <source>
        <dbReference type="EMBL" id="QLG46536.1"/>
    </source>
</evidence>
<dbReference type="SUPFAM" id="SSF160574">
    <property type="entry name" value="BT0923-like"/>
    <property type="match status" value="1"/>
</dbReference>
<proteinExistence type="predicted"/>
<dbReference type="AlphaFoldDB" id="A0A7H9ASX8"/>
<keyword evidence="2" id="KW-1185">Reference proteome</keyword>
<name>A0A7H9ASX8_9FLAO</name>
<reference evidence="1 2" key="1">
    <citation type="journal article" date="2006" name="Int. J. Syst. Evol. Microbiol.">
        <title>Costertonia aggregata gen. nov., sp. nov., a mesophilic marine bacterium of the family Flavobacteriaceae, isolated from a mature biofilm.</title>
        <authorList>
            <person name="Kwon K.K."/>
            <person name="Lee Y.K."/>
            <person name="Lee H.K."/>
        </authorList>
    </citation>
    <scope>NUCLEOTIDE SEQUENCE [LARGE SCALE GENOMIC DNA]</scope>
    <source>
        <strain evidence="1 2">KCCM 42265</strain>
    </source>
</reference>
<dbReference type="Gene3D" id="3.40.1420.30">
    <property type="match status" value="1"/>
</dbReference>
<sequence>MIRKYIIATCITIMVSNSLICQVKNEKEYRIPKSKFPDKAFSYFHKDLETARRVRYYFEIDNDSISYEAKFKQDGNLYSIEFDSEGNLEDVEVQTDENEMDSNASSNIHEYLDSFFKKHRIIKIQRQFPPSIFGNGTVRISDERKSIDNLKYEIIVAGRKEKGFERYEMLFNNLGNLLEKRKFVVLGYDHILY</sequence>
<accession>A0A7H9ASX8</accession>
<dbReference type="EMBL" id="CP058595">
    <property type="protein sequence ID" value="QLG46536.1"/>
    <property type="molecule type" value="Genomic_DNA"/>
</dbReference>
<dbReference type="Proteomes" id="UP000509302">
    <property type="component" value="Chromosome"/>
</dbReference>
<dbReference type="RefSeq" id="WP_179242815.1">
    <property type="nucleotide sequence ID" value="NZ_CP058595.1"/>
</dbReference>
<evidence type="ECO:0000313" key="2">
    <source>
        <dbReference type="Proteomes" id="UP000509302"/>
    </source>
</evidence>
<protein>
    <submittedName>
        <fullName evidence="1">Uncharacterized protein</fullName>
    </submittedName>
</protein>